<feature type="signal peptide" evidence="1">
    <location>
        <begin position="1"/>
        <end position="17"/>
    </location>
</feature>
<feature type="chain" id="PRO_5045986969" description="BMP family ABC transporter substrate-binding protein" evidence="1">
    <location>
        <begin position="18"/>
        <end position="206"/>
    </location>
</feature>
<name>A0ABQ3XE89_9ACTN</name>
<proteinExistence type="predicted"/>
<evidence type="ECO:0000313" key="3">
    <source>
        <dbReference type="Proteomes" id="UP000612282"/>
    </source>
</evidence>
<comment type="caution">
    <text evidence="2">The sequence shown here is derived from an EMBL/GenBank/DDBJ whole genome shotgun (WGS) entry which is preliminary data.</text>
</comment>
<evidence type="ECO:0000256" key="1">
    <source>
        <dbReference type="SAM" id="SignalP"/>
    </source>
</evidence>
<sequence>MHRLLLVVLMSACATLAACSGHDDWSRSRPVPAPAGALGLGFTDPSAPPTPEAVITPSPGSWSSARPAAGYRVVLLTTGTDTPTQTLTRAVREWAVMEDVSLKTVTADPAGPVDAVVAAMELRPDLIVTTGAELTEPLALVTPSHLDQQFLVLGTTIPEPTANVTAVAWTATPDSFTRSRCAAAIRAGTAAVLHDVTGVVLWLDRY</sequence>
<accession>A0ABQ3XE89</accession>
<keyword evidence="1" id="KW-0732">Signal</keyword>
<organism evidence="2 3">
    <name type="scientific">Actinoplanes couchii</name>
    <dbReference type="NCBI Taxonomy" id="403638"/>
    <lineage>
        <taxon>Bacteria</taxon>
        <taxon>Bacillati</taxon>
        <taxon>Actinomycetota</taxon>
        <taxon>Actinomycetes</taxon>
        <taxon>Micromonosporales</taxon>
        <taxon>Micromonosporaceae</taxon>
        <taxon>Actinoplanes</taxon>
    </lineage>
</organism>
<evidence type="ECO:0008006" key="4">
    <source>
        <dbReference type="Google" id="ProtNLM"/>
    </source>
</evidence>
<reference evidence="2 3" key="1">
    <citation type="submission" date="2021-01" db="EMBL/GenBank/DDBJ databases">
        <title>Whole genome shotgun sequence of Actinoplanes couchii NBRC 106145.</title>
        <authorList>
            <person name="Komaki H."/>
            <person name="Tamura T."/>
        </authorList>
    </citation>
    <scope>NUCLEOTIDE SEQUENCE [LARGE SCALE GENOMIC DNA]</scope>
    <source>
        <strain evidence="2 3">NBRC 106145</strain>
    </source>
</reference>
<evidence type="ECO:0000313" key="2">
    <source>
        <dbReference type="EMBL" id="GID56778.1"/>
    </source>
</evidence>
<gene>
    <name evidence="2" type="ORF">Aco03nite_051820</name>
</gene>
<dbReference type="Proteomes" id="UP000612282">
    <property type="component" value="Unassembled WGS sequence"/>
</dbReference>
<dbReference type="EMBL" id="BOMG01000063">
    <property type="protein sequence ID" value="GID56778.1"/>
    <property type="molecule type" value="Genomic_DNA"/>
</dbReference>
<protein>
    <recommendedName>
        <fullName evidence="4">BMP family ABC transporter substrate-binding protein</fullName>
    </recommendedName>
</protein>
<dbReference type="RefSeq" id="WP_239145427.1">
    <property type="nucleotide sequence ID" value="NZ_BAAAQE010000018.1"/>
</dbReference>
<dbReference type="PROSITE" id="PS51257">
    <property type="entry name" value="PROKAR_LIPOPROTEIN"/>
    <property type="match status" value="1"/>
</dbReference>
<keyword evidence="3" id="KW-1185">Reference proteome</keyword>